<organism evidence="2">
    <name type="scientific">hydrocarbon metagenome</name>
    <dbReference type="NCBI Taxonomy" id="938273"/>
    <lineage>
        <taxon>unclassified sequences</taxon>
        <taxon>metagenomes</taxon>
        <taxon>ecological metagenomes</taxon>
    </lineage>
</organism>
<dbReference type="GO" id="GO:0005737">
    <property type="term" value="C:cytoplasm"/>
    <property type="evidence" value="ECO:0007669"/>
    <property type="project" value="InterPro"/>
</dbReference>
<reference evidence="2" key="1">
    <citation type="journal article" date="2015" name="Proc. Natl. Acad. Sci. U.S.A.">
        <title>Networks of energetic and metabolic interactions define dynamics in microbial communities.</title>
        <authorList>
            <person name="Embree M."/>
            <person name="Liu J.K."/>
            <person name="Al-Bassam M.M."/>
            <person name="Zengler K."/>
        </authorList>
    </citation>
    <scope>NUCLEOTIDE SEQUENCE</scope>
</reference>
<evidence type="ECO:0000313" key="2">
    <source>
        <dbReference type="EMBL" id="KUG07880.1"/>
    </source>
</evidence>
<dbReference type="EC" id="3.6.1.1" evidence="2"/>
<dbReference type="InterPro" id="IPR038763">
    <property type="entry name" value="DHH_sf"/>
</dbReference>
<dbReference type="Gene3D" id="3.90.1640.10">
    <property type="entry name" value="inorganic pyrophosphatase (n-terminal core)"/>
    <property type="match status" value="1"/>
</dbReference>
<dbReference type="Gene3D" id="3.10.310.20">
    <property type="entry name" value="DHHA2 domain"/>
    <property type="match status" value="1"/>
</dbReference>
<sequence length="166" mass="17927">MLLAGILSDTLVLRMSTTTPADEKAVGYLAEVTGLDPAAFGTALIQEGMDLESTPLSAILARDTKRYTLFGTDVVIAQVMMASDAFIQDRHAAIGKELERLRKEAAAGLFLALFTNVIENRSYLFAAGDRSVLAALGYGVQPVLLEGVMSRKKDFLPSFGQKLRDL</sequence>
<accession>A0A0W8EH33</accession>
<gene>
    <name evidence="2" type="ORF">ASZ90_016712</name>
</gene>
<comment type="caution">
    <text evidence="2">The sequence shown here is derived from an EMBL/GenBank/DDBJ whole genome shotgun (WGS) entry which is preliminary data.</text>
</comment>
<dbReference type="InterPro" id="IPR004097">
    <property type="entry name" value="DHHA2"/>
</dbReference>
<dbReference type="SUPFAM" id="SSF64182">
    <property type="entry name" value="DHH phosphoesterases"/>
    <property type="match status" value="1"/>
</dbReference>
<dbReference type="GO" id="GO:0004427">
    <property type="term" value="F:inorganic diphosphate phosphatase activity"/>
    <property type="evidence" value="ECO:0007669"/>
    <property type="project" value="UniProtKB-EC"/>
</dbReference>
<protein>
    <submittedName>
        <fullName evidence="2">Manganese-dependent inorganic pyrophosphatase</fullName>
        <ecNumber evidence="2">3.6.1.1</ecNumber>
    </submittedName>
</protein>
<name>A0A0W8EH33_9ZZZZ</name>
<proteinExistence type="predicted"/>
<evidence type="ECO:0000259" key="1">
    <source>
        <dbReference type="SMART" id="SM01131"/>
    </source>
</evidence>
<feature type="domain" description="DHHA2" evidence="1">
    <location>
        <begin position="41"/>
        <end position="163"/>
    </location>
</feature>
<keyword evidence="2" id="KW-0378">Hydrolase</keyword>
<dbReference type="AlphaFoldDB" id="A0A0W8EH33"/>
<dbReference type="InterPro" id="IPR038222">
    <property type="entry name" value="DHHA2_dom_sf"/>
</dbReference>
<dbReference type="SMART" id="SM01131">
    <property type="entry name" value="DHHA2"/>
    <property type="match status" value="1"/>
</dbReference>
<dbReference type="EMBL" id="LNQE01001762">
    <property type="protein sequence ID" value="KUG07880.1"/>
    <property type="molecule type" value="Genomic_DNA"/>
</dbReference>
<dbReference type="Pfam" id="PF02833">
    <property type="entry name" value="DHHA2"/>
    <property type="match status" value="1"/>
</dbReference>